<comment type="caution">
    <text evidence="22">The sequence shown here is derived from an EMBL/GenBank/DDBJ whole genome shotgun (WGS) entry which is preliminary data.</text>
</comment>
<dbReference type="InterPro" id="IPR009030">
    <property type="entry name" value="Growth_fac_rcpt_cys_sf"/>
</dbReference>
<dbReference type="FunFam" id="2.10.25.10:FF:000009">
    <property type="entry name" value="Low-density lipoprotein receptor isoform 1"/>
    <property type="match status" value="1"/>
</dbReference>
<dbReference type="GO" id="GO:0006897">
    <property type="term" value="P:endocytosis"/>
    <property type="evidence" value="ECO:0007669"/>
    <property type="project" value="UniProtKB-KW"/>
</dbReference>
<evidence type="ECO:0000256" key="8">
    <source>
        <dbReference type="ARBA" id="ARBA00022692"/>
    </source>
</evidence>
<sequence>MLSPLALKKPSNNLELEDGLKDCIYQEFILQRSSKCPQFVIFSVCVFKYGRICRCISLSGDCPVFTFENGADSWLKQGSAFRHQPIYGGSPDFPGHAGHQGNWLIDSSRNVSSPCRWQNSSLGDDATGTMTSPPFIIRSSGLSFLIGALVDCTGHGQLCQTSPAQRETSYNCSCGPTPPSVPLCSGNDTCPIPHGSCQSFCTDSETNCHCRECTCASGYSFNESSQSCGDIDECQTGKHDCQHTCINTNGGFQCSCLRGYKLSSDGKSCVDDDECTTNNGGCEHMCVNNQGSYFCACNQGWTKNPADGVSCIDNNECHQNPNICPQICVNTPGSYRCGCSPGYLPSADNSQCTDIDECRIAKGGCEFGCLNTPGSFQCTCEPGYQLKQDGRTCVDIDECATGQSSCLQVCANTPGSFNCSCSQGYQLQSDGRSCLDINECRLNQNGCDQICNNFDGGYNCSCTNGYRLSTDDKNCSDVDECLRENGGCSQLCLNSLGGHNCSCFPGYRMSFDDEETPWCNSSCIADKSCPKNCQEKNCEDINECENGHACAQECTNTNGSYRCSCFDGFTMSDDGQSCIDIDECQMSEIMGCTRCVNLPGHFNCVCLVGYAFISDERVCRDPVLFPFVHYIVRESQNDKLKNAADVATIVAVTKLISRKVNDMKKMSSEELNKTLGVLKNLTAKIQHFNTTGRQAKDLITDVVVMVSSMMEKENGLSWQQFKDEKNRLAFQGSKSPANLLNSVELPKSVVEDRNSSDSVGIYLAVLNGMESILPNSSSRDNLNSAIIMATVINVSPEHLANLKEPVILRFKHLKVPLFLNRAKFPKDVSKHWSSVGCTRVNETNEFTICHCYHLTSYGLIMDVHNVYDKLDDVHKETLKYISLCGCCVSIFFCLLATIGFLLALRKPHEKKTRRETYCGPVLLVSASAGVSFHEYGPYNVCWLSGKLLWIFAAPVLFVIAINCFILISVIYVLLTKTMIKAGDENSGSKSNARRSVKITVVLLPLLGLTWVFGFMAVDENTIFFHYLFAVVNSLQVRESLLEKLPSLRNMRKRYEVGKSRGKQTFNSSTSVETASASSTSLRFVTINRSPSNSRKFSDEPPLKLVNFEQELVRGKDKGHDKRIKLTNISMFPSNHADSCDVPPARIFVANEPHSKKCHEESTVSPQPVASDDLPITPKEAYDNPTYAFWSGNRT</sequence>
<dbReference type="Proteomes" id="UP001249851">
    <property type="component" value="Unassembled WGS sequence"/>
</dbReference>
<gene>
    <name evidence="22" type="ORF">P5673_008370</name>
</gene>
<reference evidence="22" key="2">
    <citation type="journal article" date="2023" name="Science">
        <title>Genomic signatures of disease resistance in endangered staghorn corals.</title>
        <authorList>
            <person name="Vollmer S.V."/>
            <person name="Selwyn J.D."/>
            <person name="Despard B.A."/>
            <person name="Roesel C.L."/>
        </authorList>
    </citation>
    <scope>NUCLEOTIDE SEQUENCE</scope>
    <source>
        <strain evidence="22">K2</strain>
    </source>
</reference>
<dbReference type="Pfam" id="PF07645">
    <property type="entry name" value="EGF_CA"/>
    <property type="match status" value="2"/>
</dbReference>
<dbReference type="FunFam" id="2.10.25.10:FF:000014">
    <property type="entry name" value="Latent-transforming growth factor beta-binding protein 3"/>
    <property type="match status" value="1"/>
</dbReference>
<keyword evidence="7" id="KW-0254">Endocytosis</keyword>
<evidence type="ECO:0000256" key="6">
    <source>
        <dbReference type="ARBA" id="ARBA00022536"/>
    </source>
</evidence>
<dbReference type="PROSITE" id="PS00010">
    <property type="entry name" value="ASX_HYDROXYL"/>
    <property type="match status" value="4"/>
</dbReference>
<dbReference type="CDD" id="cd00054">
    <property type="entry name" value="EGF_CA"/>
    <property type="match status" value="2"/>
</dbReference>
<dbReference type="GO" id="GO:0007166">
    <property type="term" value="P:cell surface receptor signaling pathway"/>
    <property type="evidence" value="ECO:0007669"/>
    <property type="project" value="InterPro"/>
</dbReference>
<dbReference type="Gene3D" id="1.20.1070.10">
    <property type="entry name" value="Rhodopsin 7-helix transmembrane proteins"/>
    <property type="match status" value="1"/>
</dbReference>
<dbReference type="Gene3D" id="2.10.25.10">
    <property type="entry name" value="Laminin"/>
    <property type="match status" value="9"/>
</dbReference>
<dbReference type="PROSITE" id="PS50261">
    <property type="entry name" value="G_PROTEIN_RECEP_F2_4"/>
    <property type="match status" value="1"/>
</dbReference>
<accession>A0AAD9QUA5</accession>
<keyword evidence="15" id="KW-0325">Glycoprotein</keyword>
<dbReference type="InterPro" id="IPR000152">
    <property type="entry name" value="EGF-type_Asp/Asn_hydroxyl_site"/>
</dbReference>
<dbReference type="Pfam" id="PF00002">
    <property type="entry name" value="7tm_2"/>
    <property type="match status" value="1"/>
</dbReference>
<dbReference type="PANTHER" id="PTHR47333:SF4">
    <property type="entry name" value="EGF-LIKE DOMAIN-CONTAINING PROTEIN"/>
    <property type="match status" value="1"/>
</dbReference>
<evidence type="ECO:0000259" key="20">
    <source>
        <dbReference type="PROSITE" id="PS50221"/>
    </source>
</evidence>
<evidence type="ECO:0000256" key="16">
    <source>
        <dbReference type="PROSITE-ProRule" id="PRU00076"/>
    </source>
</evidence>
<evidence type="ECO:0000256" key="3">
    <source>
        <dbReference type="ARBA" id="ARBA00004651"/>
    </source>
</evidence>
<dbReference type="InterPro" id="IPR018097">
    <property type="entry name" value="EGF_Ca-bd_CS"/>
</dbReference>
<evidence type="ECO:0000256" key="15">
    <source>
        <dbReference type="ARBA" id="ARBA00023180"/>
    </source>
</evidence>
<evidence type="ECO:0000256" key="1">
    <source>
        <dbReference type="ARBA" id="ARBA00004479"/>
    </source>
</evidence>
<dbReference type="InterPro" id="IPR000203">
    <property type="entry name" value="GPS"/>
</dbReference>
<keyword evidence="8 18" id="KW-0812">Transmembrane</keyword>
<evidence type="ECO:0000313" key="23">
    <source>
        <dbReference type="Proteomes" id="UP001249851"/>
    </source>
</evidence>
<dbReference type="InterPro" id="IPR000742">
    <property type="entry name" value="EGF"/>
</dbReference>
<dbReference type="AlphaFoldDB" id="A0AAD9QUA5"/>
<keyword evidence="13" id="KW-1015">Disulfide bond</keyword>
<dbReference type="PANTHER" id="PTHR47333">
    <property type="entry name" value="VON WILLEBRAND FACTOR C AND EGF DOMAIN-CONTAINING PROTEIN"/>
    <property type="match status" value="1"/>
</dbReference>
<feature type="domain" description="EGF-like" evidence="19">
    <location>
        <begin position="395"/>
        <end position="435"/>
    </location>
</feature>
<evidence type="ECO:0000256" key="11">
    <source>
        <dbReference type="ARBA" id="ARBA00022989"/>
    </source>
</evidence>
<keyword evidence="5" id="KW-0964">Secreted</keyword>
<keyword evidence="10" id="KW-0677">Repeat</keyword>
<dbReference type="PROSITE" id="PS01186">
    <property type="entry name" value="EGF_2"/>
    <property type="match status" value="6"/>
</dbReference>
<dbReference type="GO" id="GO:0005576">
    <property type="term" value="C:extracellular region"/>
    <property type="evidence" value="ECO:0007669"/>
    <property type="project" value="UniProtKB-SubCell"/>
</dbReference>
<reference evidence="22" key="1">
    <citation type="journal article" date="2023" name="G3 (Bethesda)">
        <title>Whole genome assembly and annotation of the endangered Caribbean coral Acropora cervicornis.</title>
        <authorList>
            <person name="Selwyn J.D."/>
            <person name="Vollmer S.V."/>
        </authorList>
    </citation>
    <scope>NUCLEOTIDE SEQUENCE</scope>
    <source>
        <strain evidence="22">K2</strain>
    </source>
</reference>
<keyword evidence="6 16" id="KW-0245">EGF-like domain</keyword>
<dbReference type="SUPFAM" id="SSF57184">
    <property type="entry name" value="Growth factor receptor domain"/>
    <property type="match status" value="1"/>
</dbReference>
<feature type="region of interest" description="Disordered" evidence="17">
    <location>
        <begin position="1153"/>
        <end position="1184"/>
    </location>
</feature>
<evidence type="ECO:0000313" key="22">
    <source>
        <dbReference type="EMBL" id="KAK2567536.1"/>
    </source>
</evidence>
<evidence type="ECO:0000256" key="18">
    <source>
        <dbReference type="SAM" id="Phobius"/>
    </source>
</evidence>
<feature type="transmembrane region" description="Helical" evidence="18">
    <location>
        <begin position="880"/>
        <end position="904"/>
    </location>
</feature>
<protein>
    <submittedName>
        <fullName evidence="22">Matrilin-2</fullName>
    </submittedName>
</protein>
<dbReference type="Gene3D" id="2.60.220.50">
    <property type="match status" value="1"/>
</dbReference>
<evidence type="ECO:0000256" key="17">
    <source>
        <dbReference type="SAM" id="MobiDB-lite"/>
    </source>
</evidence>
<feature type="domain" description="GAIN-B" evidence="20">
    <location>
        <begin position="719"/>
        <end position="867"/>
    </location>
</feature>
<feature type="transmembrane region" description="Helical" evidence="18">
    <location>
        <begin position="916"/>
        <end position="935"/>
    </location>
</feature>
<feature type="transmembrane region" description="Helical" evidence="18">
    <location>
        <begin position="995"/>
        <end position="1017"/>
    </location>
</feature>
<dbReference type="PROSITE" id="PS01187">
    <property type="entry name" value="EGF_CA"/>
    <property type="match status" value="2"/>
</dbReference>
<keyword evidence="12 18" id="KW-0472">Membrane</keyword>
<organism evidence="22 23">
    <name type="scientific">Acropora cervicornis</name>
    <name type="common">Staghorn coral</name>
    <dbReference type="NCBI Taxonomy" id="6130"/>
    <lineage>
        <taxon>Eukaryota</taxon>
        <taxon>Metazoa</taxon>
        <taxon>Cnidaria</taxon>
        <taxon>Anthozoa</taxon>
        <taxon>Hexacorallia</taxon>
        <taxon>Scleractinia</taxon>
        <taxon>Astrocoeniina</taxon>
        <taxon>Acroporidae</taxon>
        <taxon>Acropora</taxon>
    </lineage>
</organism>
<feature type="domain" description="EGF-like" evidence="19">
    <location>
        <begin position="230"/>
        <end position="270"/>
    </location>
</feature>
<feature type="transmembrane region" description="Helical" evidence="18">
    <location>
        <begin position="947"/>
        <end position="974"/>
    </location>
</feature>
<dbReference type="InterPro" id="IPR000832">
    <property type="entry name" value="GPCR_2_secretin-like"/>
</dbReference>
<dbReference type="EMBL" id="JARQWQ010000014">
    <property type="protein sequence ID" value="KAK2567536.1"/>
    <property type="molecule type" value="Genomic_DNA"/>
</dbReference>
<evidence type="ECO:0000256" key="4">
    <source>
        <dbReference type="ARBA" id="ARBA00022475"/>
    </source>
</evidence>
<evidence type="ECO:0000256" key="5">
    <source>
        <dbReference type="ARBA" id="ARBA00022525"/>
    </source>
</evidence>
<proteinExistence type="predicted"/>
<evidence type="ECO:0000256" key="2">
    <source>
        <dbReference type="ARBA" id="ARBA00004613"/>
    </source>
</evidence>
<dbReference type="Pfam" id="PF01825">
    <property type="entry name" value="GPS"/>
    <property type="match status" value="1"/>
</dbReference>
<dbReference type="PROSITE" id="PS50026">
    <property type="entry name" value="EGF_3"/>
    <property type="match status" value="2"/>
</dbReference>
<keyword evidence="9" id="KW-0732">Signal</keyword>
<dbReference type="FunFam" id="2.10.25.10:FF:000010">
    <property type="entry name" value="Pro-epidermal growth factor"/>
    <property type="match status" value="3"/>
</dbReference>
<evidence type="ECO:0000256" key="12">
    <source>
        <dbReference type="ARBA" id="ARBA00023136"/>
    </source>
</evidence>
<dbReference type="InterPro" id="IPR046338">
    <property type="entry name" value="GAIN_dom_sf"/>
</dbReference>
<keyword evidence="11 18" id="KW-1133">Transmembrane helix</keyword>
<evidence type="ECO:0000256" key="9">
    <source>
        <dbReference type="ARBA" id="ARBA00022729"/>
    </source>
</evidence>
<dbReference type="SMART" id="SM00181">
    <property type="entry name" value="EGF"/>
    <property type="match status" value="9"/>
</dbReference>
<dbReference type="InterPro" id="IPR057244">
    <property type="entry name" value="GAIN_B"/>
</dbReference>
<comment type="subcellular location">
    <subcellularLocation>
        <location evidence="3">Cell membrane</location>
        <topology evidence="3">Multi-pass membrane protein</topology>
    </subcellularLocation>
    <subcellularLocation>
        <location evidence="1">Membrane</location>
        <topology evidence="1">Single-pass type I membrane protein</topology>
    </subcellularLocation>
    <subcellularLocation>
        <location evidence="2">Secreted</location>
    </subcellularLocation>
</comment>
<evidence type="ECO:0000256" key="7">
    <source>
        <dbReference type="ARBA" id="ARBA00022583"/>
    </source>
</evidence>
<keyword evidence="4" id="KW-1003">Cell membrane</keyword>
<keyword evidence="14" id="KW-0675">Receptor</keyword>
<dbReference type="InterPro" id="IPR026823">
    <property type="entry name" value="cEGF"/>
</dbReference>
<evidence type="ECO:0000259" key="19">
    <source>
        <dbReference type="PROSITE" id="PS50026"/>
    </source>
</evidence>
<dbReference type="GO" id="GO:0005886">
    <property type="term" value="C:plasma membrane"/>
    <property type="evidence" value="ECO:0007669"/>
    <property type="project" value="UniProtKB-SubCell"/>
</dbReference>
<dbReference type="InterPro" id="IPR017981">
    <property type="entry name" value="GPCR_2-like_7TM"/>
</dbReference>
<dbReference type="GO" id="GO:0005509">
    <property type="term" value="F:calcium ion binding"/>
    <property type="evidence" value="ECO:0007669"/>
    <property type="project" value="InterPro"/>
</dbReference>
<dbReference type="SMART" id="SM00179">
    <property type="entry name" value="EGF_CA"/>
    <property type="match status" value="9"/>
</dbReference>
<keyword evidence="23" id="KW-1185">Reference proteome</keyword>
<comment type="caution">
    <text evidence="16">Lacks conserved residue(s) required for the propagation of feature annotation.</text>
</comment>
<dbReference type="GO" id="GO:0004930">
    <property type="term" value="F:G protein-coupled receptor activity"/>
    <property type="evidence" value="ECO:0007669"/>
    <property type="project" value="InterPro"/>
</dbReference>
<dbReference type="InterPro" id="IPR052080">
    <property type="entry name" value="vWF_C/EGF_Fibrillin"/>
</dbReference>
<dbReference type="FunFam" id="2.10.25.10:FF:000005">
    <property type="entry name" value="Fibrillin 2"/>
    <property type="match status" value="1"/>
</dbReference>
<dbReference type="SUPFAM" id="SSF57196">
    <property type="entry name" value="EGF/Laminin"/>
    <property type="match status" value="6"/>
</dbReference>
<dbReference type="Pfam" id="PF12662">
    <property type="entry name" value="cEGF"/>
    <property type="match status" value="4"/>
</dbReference>
<name>A0AAD9QUA5_ACRCE</name>
<evidence type="ECO:0000256" key="10">
    <source>
        <dbReference type="ARBA" id="ARBA00022737"/>
    </source>
</evidence>
<dbReference type="Pfam" id="PF14670">
    <property type="entry name" value="FXa_inhibition"/>
    <property type="match status" value="2"/>
</dbReference>
<evidence type="ECO:0000259" key="21">
    <source>
        <dbReference type="PROSITE" id="PS50261"/>
    </source>
</evidence>
<dbReference type="PRINTS" id="PR00249">
    <property type="entry name" value="GPCRSECRETIN"/>
</dbReference>
<evidence type="ECO:0000256" key="13">
    <source>
        <dbReference type="ARBA" id="ARBA00023157"/>
    </source>
</evidence>
<evidence type="ECO:0000256" key="14">
    <source>
        <dbReference type="ARBA" id="ARBA00023170"/>
    </source>
</evidence>
<dbReference type="InterPro" id="IPR049883">
    <property type="entry name" value="NOTCH1_EGF-like"/>
</dbReference>
<feature type="domain" description="G-protein coupled receptors family 2 profile 2" evidence="21">
    <location>
        <begin position="920"/>
        <end position="1035"/>
    </location>
</feature>
<dbReference type="InterPro" id="IPR001881">
    <property type="entry name" value="EGF-like_Ca-bd_dom"/>
</dbReference>
<dbReference type="PROSITE" id="PS50221">
    <property type="entry name" value="GAIN_B"/>
    <property type="match status" value="1"/>
</dbReference>